<keyword evidence="3" id="KW-1185">Reference proteome</keyword>
<accession>A0A4Y1ZTF2</accession>
<sequence length="50" mass="5875">KRSKFSLKQETDDEKGINVILMEESENEDFGSFQQETEAGEMEEVWKNHP</sequence>
<dbReference type="EMBL" id="BGPR01228796">
    <property type="protein sequence ID" value="GBL67422.1"/>
    <property type="molecule type" value="Genomic_DNA"/>
</dbReference>
<dbReference type="Proteomes" id="UP000499080">
    <property type="component" value="Unassembled WGS sequence"/>
</dbReference>
<organism evidence="2 3">
    <name type="scientific">Araneus ventricosus</name>
    <name type="common">Orbweaver spider</name>
    <name type="synonym">Epeira ventricosa</name>
    <dbReference type="NCBI Taxonomy" id="182803"/>
    <lineage>
        <taxon>Eukaryota</taxon>
        <taxon>Metazoa</taxon>
        <taxon>Ecdysozoa</taxon>
        <taxon>Arthropoda</taxon>
        <taxon>Chelicerata</taxon>
        <taxon>Arachnida</taxon>
        <taxon>Araneae</taxon>
        <taxon>Araneomorphae</taxon>
        <taxon>Entelegynae</taxon>
        <taxon>Araneoidea</taxon>
        <taxon>Araneidae</taxon>
        <taxon>Araneus</taxon>
    </lineage>
</organism>
<evidence type="ECO:0000313" key="3">
    <source>
        <dbReference type="Proteomes" id="UP000499080"/>
    </source>
</evidence>
<proteinExistence type="predicted"/>
<evidence type="ECO:0000313" key="2">
    <source>
        <dbReference type="EMBL" id="GBL67422.1"/>
    </source>
</evidence>
<feature type="region of interest" description="Disordered" evidence="1">
    <location>
        <begin position="27"/>
        <end position="50"/>
    </location>
</feature>
<name>A0A4Y1ZTF2_ARAVE</name>
<reference evidence="2 3" key="1">
    <citation type="journal article" date="2019" name="Sci. Rep.">
        <title>Orb-weaving spider Araneus ventricosus genome elucidates the spidroin gene catalogue.</title>
        <authorList>
            <person name="Kono N."/>
            <person name="Nakamura H."/>
            <person name="Ohtoshi R."/>
            <person name="Moran D.A.P."/>
            <person name="Shinohara A."/>
            <person name="Yoshida Y."/>
            <person name="Fujiwara M."/>
            <person name="Mori M."/>
            <person name="Tomita M."/>
            <person name="Arakawa K."/>
        </authorList>
    </citation>
    <scope>NUCLEOTIDE SEQUENCE [LARGE SCALE GENOMIC DNA]</scope>
</reference>
<evidence type="ECO:0000256" key="1">
    <source>
        <dbReference type="SAM" id="MobiDB-lite"/>
    </source>
</evidence>
<protein>
    <submittedName>
        <fullName evidence="2">Uncharacterized protein</fullName>
    </submittedName>
</protein>
<comment type="caution">
    <text evidence="2">The sequence shown here is derived from an EMBL/GenBank/DDBJ whole genome shotgun (WGS) entry which is preliminary data.</text>
</comment>
<dbReference type="AlphaFoldDB" id="A0A4Y1ZTF2"/>
<feature type="non-terminal residue" evidence="2">
    <location>
        <position position="1"/>
    </location>
</feature>
<gene>
    <name evidence="2" type="ORF">AVEN_272171_1</name>
</gene>